<dbReference type="Proteomes" id="UP001241758">
    <property type="component" value="Unassembled WGS sequence"/>
</dbReference>
<proteinExistence type="predicted"/>
<evidence type="ECO:0000313" key="1">
    <source>
        <dbReference type="EMBL" id="MDI6104682.1"/>
    </source>
</evidence>
<dbReference type="EMBL" id="JASCTH010000036">
    <property type="protein sequence ID" value="MDI6104682.1"/>
    <property type="molecule type" value="Genomic_DNA"/>
</dbReference>
<sequence length="277" mass="29189">MTTGVLYQDAFLLTYSNQNSDFFAYQVGLASVGSSWGDATRATMTGTTRADGLCVTAGSSFPVQAVYPPRTMRIGESGYTTTATAPGASGICTTWWDVTYTVAGYTPASISLGMNDIRCDNAVGGYLQNPVRVGCVVPWYPAPVYYDSSRNPTLADHVRQAQASGLPGGTVTAPLYRSTDAAVERTNRRLACGNPPSIPGKNCDEYPLATTYNGLSAGGSLRSFPGCNISAPSGSGPLGASACMIAEGDNHAQGGIMSGFYYWERVLDWDPFVVTVL</sequence>
<comment type="caution">
    <text evidence="1">The sequence shown here is derived from an EMBL/GenBank/DDBJ whole genome shotgun (WGS) entry which is preliminary data.</text>
</comment>
<protein>
    <submittedName>
        <fullName evidence="1">Uncharacterized protein</fullName>
    </submittedName>
</protein>
<reference evidence="1 2" key="1">
    <citation type="submission" date="2023-05" db="EMBL/GenBank/DDBJ databases">
        <title>Actinoplanes sp. NEAU-A12 genome sequencing.</title>
        <authorList>
            <person name="Wang Z.-S."/>
        </authorList>
    </citation>
    <scope>NUCLEOTIDE SEQUENCE [LARGE SCALE GENOMIC DNA]</scope>
    <source>
        <strain evidence="1 2">NEAU-A12</strain>
    </source>
</reference>
<gene>
    <name evidence="1" type="ORF">QLQ12_39435</name>
</gene>
<accession>A0ABT6WY63</accession>
<evidence type="ECO:0000313" key="2">
    <source>
        <dbReference type="Proteomes" id="UP001241758"/>
    </source>
</evidence>
<organism evidence="1 2">
    <name type="scientific">Actinoplanes sandaracinus</name>
    <dbReference type="NCBI Taxonomy" id="3045177"/>
    <lineage>
        <taxon>Bacteria</taxon>
        <taxon>Bacillati</taxon>
        <taxon>Actinomycetota</taxon>
        <taxon>Actinomycetes</taxon>
        <taxon>Micromonosporales</taxon>
        <taxon>Micromonosporaceae</taxon>
        <taxon>Actinoplanes</taxon>
    </lineage>
</organism>
<name>A0ABT6WY63_9ACTN</name>
<keyword evidence="2" id="KW-1185">Reference proteome</keyword>